<evidence type="ECO:0000313" key="2">
    <source>
        <dbReference type="EMBL" id="SVD81497.1"/>
    </source>
</evidence>
<gene>
    <name evidence="2" type="ORF">METZ01_LOCUS434351</name>
</gene>
<reference evidence="2" key="1">
    <citation type="submission" date="2018-05" db="EMBL/GenBank/DDBJ databases">
        <authorList>
            <person name="Lanie J.A."/>
            <person name="Ng W.-L."/>
            <person name="Kazmierczak K.M."/>
            <person name="Andrzejewski T.M."/>
            <person name="Davidsen T.M."/>
            <person name="Wayne K.J."/>
            <person name="Tettelin H."/>
            <person name="Glass J.I."/>
            <person name="Rusch D."/>
            <person name="Podicherti R."/>
            <person name="Tsui H.-C.T."/>
            <person name="Winkler M.E."/>
        </authorList>
    </citation>
    <scope>NUCLEOTIDE SEQUENCE</scope>
</reference>
<feature type="region of interest" description="Disordered" evidence="1">
    <location>
        <begin position="1"/>
        <end position="25"/>
    </location>
</feature>
<dbReference type="EMBL" id="UINC01175065">
    <property type="protein sequence ID" value="SVD81497.1"/>
    <property type="molecule type" value="Genomic_DNA"/>
</dbReference>
<protein>
    <submittedName>
        <fullName evidence="2">Uncharacterized protein</fullName>
    </submittedName>
</protein>
<feature type="non-terminal residue" evidence="2">
    <location>
        <position position="25"/>
    </location>
</feature>
<sequence length="25" mass="2680">MVENQEQATGPIATEELIGHVGAER</sequence>
<proteinExistence type="predicted"/>
<name>A0A382YDV7_9ZZZZ</name>
<evidence type="ECO:0000256" key="1">
    <source>
        <dbReference type="SAM" id="MobiDB-lite"/>
    </source>
</evidence>
<organism evidence="2">
    <name type="scientific">marine metagenome</name>
    <dbReference type="NCBI Taxonomy" id="408172"/>
    <lineage>
        <taxon>unclassified sequences</taxon>
        <taxon>metagenomes</taxon>
        <taxon>ecological metagenomes</taxon>
    </lineage>
</organism>
<dbReference type="AlphaFoldDB" id="A0A382YDV7"/>
<accession>A0A382YDV7</accession>